<protein>
    <recommendedName>
        <fullName evidence="3">50S ribosomal protein L29</fullName>
    </recommendedName>
</protein>
<evidence type="ECO:0000313" key="1">
    <source>
        <dbReference type="EMBL" id="PIO41863.1"/>
    </source>
</evidence>
<comment type="caution">
    <text evidence="1">The sequence shown here is derived from an EMBL/GenBank/DDBJ whole genome shotgun (WGS) entry which is preliminary data.</text>
</comment>
<dbReference type="EMBL" id="MZMT01000053">
    <property type="protein sequence ID" value="PIO41863.1"/>
    <property type="molecule type" value="Genomic_DNA"/>
</dbReference>
<dbReference type="AlphaFoldDB" id="A0A2N9VQU5"/>
<organism evidence="1 2">
    <name type="scientific">Phyllobacterium zundukense</name>
    <dbReference type="NCBI Taxonomy" id="1867719"/>
    <lineage>
        <taxon>Bacteria</taxon>
        <taxon>Pseudomonadati</taxon>
        <taxon>Pseudomonadota</taxon>
        <taxon>Alphaproteobacteria</taxon>
        <taxon>Hyphomicrobiales</taxon>
        <taxon>Phyllobacteriaceae</taxon>
        <taxon>Phyllobacterium</taxon>
    </lineage>
</organism>
<dbReference type="KEGG" id="pht:BLM14_12115"/>
<name>A0A2N9VQU5_9HYPH</name>
<evidence type="ECO:0000313" key="2">
    <source>
        <dbReference type="Proteomes" id="UP000232163"/>
    </source>
</evidence>
<dbReference type="Proteomes" id="UP000232163">
    <property type="component" value="Unassembled WGS sequence"/>
</dbReference>
<reference evidence="1 2" key="1">
    <citation type="journal article" date="2017" name="Int J Environ Stud">
        <title>Does the Miocene-Pliocene relict legume Oxytropis triphylla form nitrogen-fixing nodules with a combination of bacterial strains?</title>
        <authorList>
            <person name="Safronova V."/>
            <person name="Belimov A."/>
            <person name="Sazanova A."/>
            <person name="Kuznetsova I."/>
            <person name="Popova J."/>
            <person name="Andronov E."/>
            <person name="Verkhozina A."/>
            <person name="Tikhonovich I."/>
        </authorList>
    </citation>
    <scope>NUCLEOTIDE SEQUENCE [LARGE SCALE GENOMIC DNA]</scope>
    <source>
        <strain evidence="1 2">Tri-38</strain>
    </source>
</reference>
<dbReference type="RefSeq" id="WP_099999624.1">
    <property type="nucleotide sequence ID" value="NZ_CP017940.1"/>
</dbReference>
<accession>A0A2N9VQU5</accession>
<evidence type="ECO:0008006" key="3">
    <source>
        <dbReference type="Google" id="ProtNLM"/>
    </source>
</evidence>
<keyword evidence="2" id="KW-1185">Reference proteome</keyword>
<proteinExistence type="predicted"/>
<sequence length="64" mass="7278">MTKKPTDEELRAKLSQLEEDLGIYEDRGVFSIGTMDNEDPIDPQTISAIKQKIAELRAKLSRDE</sequence>
<gene>
    <name evidence="1" type="ORF">B5P45_22555</name>
</gene>